<feature type="transmembrane region" description="Helical" evidence="2">
    <location>
        <begin position="47"/>
        <end position="66"/>
    </location>
</feature>
<keyword evidence="5" id="KW-1185">Reference proteome</keyword>
<protein>
    <submittedName>
        <fullName evidence="4">NERD domain protein</fullName>
    </submittedName>
</protein>
<feature type="region of interest" description="Disordered" evidence="1">
    <location>
        <begin position="1"/>
        <end position="20"/>
    </location>
</feature>
<organism evidence="4 5">
    <name type="scientific">Pseudofrankia inefficax (strain DSM 45817 / CECT 9037 / DDB 130130 / EuI1c)</name>
    <name type="common">Frankia inefficax</name>
    <dbReference type="NCBI Taxonomy" id="298654"/>
    <lineage>
        <taxon>Bacteria</taxon>
        <taxon>Bacillati</taxon>
        <taxon>Actinomycetota</taxon>
        <taxon>Actinomycetes</taxon>
        <taxon>Frankiales</taxon>
        <taxon>Frankiaceae</taxon>
        <taxon>Pseudofrankia</taxon>
    </lineage>
</organism>
<dbReference type="STRING" id="298654.FraEuI1c_0216"/>
<feature type="compositionally biased region" description="Acidic residues" evidence="1">
    <location>
        <begin position="330"/>
        <end position="340"/>
    </location>
</feature>
<feature type="compositionally biased region" description="Polar residues" evidence="1">
    <location>
        <begin position="1"/>
        <end position="17"/>
    </location>
</feature>
<dbReference type="InterPro" id="IPR011528">
    <property type="entry name" value="NERD"/>
</dbReference>
<dbReference type="OrthoDB" id="4246706at2"/>
<dbReference type="eggNOG" id="ENOG5033D1H">
    <property type="taxonomic scope" value="Bacteria"/>
</dbReference>
<reference evidence="4 5" key="1">
    <citation type="submission" date="2010-10" db="EMBL/GenBank/DDBJ databases">
        <title>Complete sequence of Frankia sp. EuI1c.</title>
        <authorList>
            <consortium name="US DOE Joint Genome Institute"/>
            <person name="Lucas S."/>
            <person name="Copeland A."/>
            <person name="Lapidus A."/>
            <person name="Cheng J.-F."/>
            <person name="Bruce D."/>
            <person name="Goodwin L."/>
            <person name="Pitluck S."/>
            <person name="Chertkov O."/>
            <person name="Detter J.C."/>
            <person name="Han C."/>
            <person name="Tapia R."/>
            <person name="Land M."/>
            <person name="Hauser L."/>
            <person name="Jeffries C."/>
            <person name="Kyrpides N."/>
            <person name="Ivanova N."/>
            <person name="Mikhailova N."/>
            <person name="Beauchemin N."/>
            <person name="Sen A."/>
            <person name="Sur S.A."/>
            <person name="Gtari M."/>
            <person name="Wall L."/>
            <person name="Tisa L."/>
            <person name="Woyke T."/>
        </authorList>
    </citation>
    <scope>NUCLEOTIDE SEQUENCE [LARGE SCALE GENOMIC DNA]</scope>
    <source>
        <strain evidence="5">DSM 45817 / CECT 9037 / EuI1c</strain>
    </source>
</reference>
<accession>E3J613</accession>
<dbReference type="Pfam" id="PF08378">
    <property type="entry name" value="NERD"/>
    <property type="match status" value="1"/>
</dbReference>
<dbReference type="PROSITE" id="PS50965">
    <property type="entry name" value="NERD"/>
    <property type="match status" value="1"/>
</dbReference>
<feature type="region of interest" description="Disordered" evidence="1">
    <location>
        <begin position="314"/>
        <end position="398"/>
    </location>
</feature>
<dbReference type="AlphaFoldDB" id="E3J613"/>
<evidence type="ECO:0000313" key="5">
    <source>
        <dbReference type="Proteomes" id="UP000002484"/>
    </source>
</evidence>
<dbReference type="EMBL" id="CP002299">
    <property type="protein sequence ID" value="ADP78304.1"/>
    <property type="molecule type" value="Genomic_DNA"/>
</dbReference>
<evidence type="ECO:0000256" key="2">
    <source>
        <dbReference type="SAM" id="Phobius"/>
    </source>
</evidence>
<feature type="compositionally biased region" description="Low complexity" evidence="1">
    <location>
        <begin position="386"/>
        <end position="398"/>
    </location>
</feature>
<dbReference type="HOGENOM" id="CLU_584943_0_0_11"/>
<keyword evidence="2" id="KW-0472">Membrane</keyword>
<gene>
    <name evidence="4" type="ordered locus">FraEuI1c_0216</name>
</gene>
<name>E3J613_PSEI1</name>
<keyword evidence="2" id="KW-1133">Transmembrane helix</keyword>
<evidence type="ECO:0000313" key="4">
    <source>
        <dbReference type="EMBL" id="ADP78304.1"/>
    </source>
</evidence>
<dbReference type="Proteomes" id="UP000002484">
    <property type="component" value="Chromosome"/>
</dbReference>
<dbReference type="KEGG" id="fri:FraEuI1c_0216"/>
<evidence type="ECO:0000259" key="3">
    <source>
        <dbReference type="PROSITE" id="PS50965"/>
    </source>
</evidence>
<feature type="transmembrane region" description="Helical" evidence="2">
    <location>
        <begin position="72"/>
        <end position="93"/>
    </location>
</feature>
<feature type="domain" description="NERD" evidence="3">
    <location>
        <begin position="104"/>
        <end position="212"/>
    </location>
</feature>
<keyword evidence="2" id="KW-0812">Transmembrane</keyword>
<dbReference type="RefSeq" id="WP_013421427.1">
    <property type="nucleotide sequence ID" value="NC_014666.1"/>
</dbReference>
<proteinExistence type="predicted"/>
<dbReference type="InParanoid" id="E3J613"/>
<evidence type="ECO:0000256" key="1">
    <source>
        <dbReference type="SAM" id="MobiDB-lite"/>
    </source>
</evidence>
<sequence>MATITKPATTNTRTGQPGSYLYSEYRRGREHQALVRRDRLGRVLPRSLAKSVPVGLLVCLVLTFGVGLPGGFGFGVFALIVVGWSSVIVVSAFGRDNEIETLRLGAEAERKTARALARLRRAGWTVLHDLEVPSADAVVGHLVIGPAGVLVINSEARKGVVRYTKKVATVDSEPLTAAIERDAFVSTQIKTELQAKVPLIKLSVYPVMVMTEADVLWKDGAVNGVTIINIRRIFDFARDRPRRLNPVEVKEVVAAVRTLFPPFVDNRSLEQVTIGRDQWLMLMETLHAIRDRDGDATDLMDRLATLEAQLSRGGDGFARVGIPPGPDDPTGFEELPELADDGGPGSPDDREGIIRSLRPSGRGVSRRRPGGRPSLASVRPEPDPPATGTDDTPGGPEL</sequence>